<keyword evidence="4 6" id="KW-1133">Transmembrane helix</keyword>
<reference evidence="8 9" key="1">
    <citation type="submission" date="2019-06" db="EMBL/GenBank/DDBJ databases">
        <title>Whole genome sequence for Rhodospirillaceae sp. R148.</title>
        <authorList>
            <person name="Wang G."/>
        </authorList>
    </citation>
    <scope>NUCLEOTIDE SEQUENCE [LARGE SCALE GENOMIC DNA]</scope>
    <source>
        <strain evidence="8 9">R148</strain>
    </source>
</reference>
<evidence type="ECO:0000256" key="4">
    <source>
        <dbReference type="ARBA" id="ARBA00022989"/>
    </source>
</evidence>
<proteinExistence type="inferred from homology"/>
<organism evidence="8 9">
    <name type="scientific">Denitrobaculum tricleocarpae</name>
    <dbReference type="NCBI Taxonomy" id="2591009"/>
    <lineage>
        <taxon>Bacteria</taxon>
        <taxon>Pseudomonadati</taxon>
        <taxon>Pseudomonadota</taxon>
        <taxon>Alphaproteobacteria</taxon>
        <taxon>Rhodospirillales</taxon>
        <taxon>Rhodospirillaceae</taxon>
        <taxon>Denitrobaculum</taxon>
    </lineage>
</organism>
<feature type="transmembrane region" description="Helical" evidence="6">
    <location>
        <begin position="250"/>
        <end position="267"/>
    </location>
</feature>
<evidence type="ECO:0000256" key="2">
    <source>
        <dbReference type="ARBA" id="ARBA00007362"/>
    </source>
</evidence>
<dbReference type="PANTHER" id="PTHR32322">
    <property type="entry name" value="INNER MEMBRANE TRANSPORTER"/>
    <property type="match status" value="1"/>
</dbReference>
<feature type="transmembrane region" description="Helical" evidence="6">
    <location>
        <begin position="6"/>
        <end position="23"/>
    </location>
</feature>
<keyword evidence="5 6" id="KW-0472">Membrane</keyword>
<feature type="transmembrane region" description="Helical" evidence="6">
    <location>
        <begin position="96"/>
        <end position="114"/>
    </location>
</feature>
<feature type="transmembrane region" description="Helical" evidence="6">
    <location>
        <begin position="35"/>
        <end position="57"/>
    </location>
</feature>
<comment type="similarity">
    <text evidence="2">Belongs to the EamA transporter family.</text>
</comment>
<dbReference type="Pfam" id="PF00892">
    <property type="entry name" value="EamA"/>
    <property type="match status" value="2"/>
</dbReference>
<dbReference type="GO" id="GO:0016020">
    <property type="term" value="C:membrane"/>
    <property type="evidence" value="ECO:0007669"/>
    <property type="project" value="UniProtKB-SubCell"/>
</dbReference>
<gene>
    <name evidence="8" type="ORF">FKG95_15895</name>
</gene>
<keyword evidence="3 6" id="KW-0812">Transmembrane</keyword>
<keyword evidence="9" id="KW-1185">Reference proteome</keyword>
<feature type="transmembrane region" description="Helical" evidence="6">
    <location>
        <begin position="279"/>
        <end position="295"/>
    </location>
</feature>
<dbReference type="EMBL" id="VHSH01000005">
    <property type="protein sequence ID" value="TQV79147.1"/>
    <property type="molecule type" value="Genomic_DNA"/>
</dbReference>
<name>A0A545TPJ9_9PROT</name>
<protein>
    <submittedName>
        <fullName evidence="8">DMT family transporter</fullName>
    </submittedName>
</protein>
<dbReference type="OrthoDB" id="7841315at2"/>
<evidence type="ECO:0000313" key="8">
    <source>
        <dbReference type="EMBL" id="TQV79147.1"/>
    </source>
</evidence>
<comment type="caution">
    <text evidence="8">The sequence shown here is derived from an EMBL/GenBank/DDBJ whole genome shotgun (WGS) entry which is preliminary data.</text>
</comment>
<feature type="transmembrane region" description="Helical" evidence="6">
    <location>
        <begin position="153"/>
        <end position="174"/>
    </location>
</feature>
<evidence type="ECO:0000256" key="6">
    <source>
        <dbReference type="SAM" id="Phobius"/>
    </source>
</evidence>
<evidence type="ECO:0000256" key="3">
    <source>
        <dbReference type="ARBA" id="ARBA00022692"/>
    </source>
</evidence>
<feature type="transmembrane region" description="Helical" evidence="6">
    <location>
        <begin position="120"/>
        <end position="141"/>
    </location>
</feature>
<evidence type="ECO:0000256" key="1">
    <source>
        <dbReference type="ARBA" id="ARBA00004141"/>
    </source>
</evidence>
<sequence>MLILPAFAALAASFGWATGIVLAQRPARMIGAFEFTRIQLIACAAILSVICSLLGYWPTVAWSHWPAFTVSICFGILLGNLAMIECLRRGGPRRTELLLSLKAPIVAVLAFLWLGETPSILDLAGAGVALCGVCLAIFFGGNEASESDEIRGSMTSVVLLGVAATAFQGFGFLIMKPAMLAGTEPLAASAIRLLGAAFVISLLALWPARVFRSQARMTPALLGRTILPGFIGYGISSSLLLYAFAMTDAGVAAVLGSLSPVLVLPILWMKEGQAPRPQALVGAVLAVSGTAFILLF</sequence>
<evidence type="ECO:0000313" key="9">
    <source>
        <dbReference type="Proteomes" id="UP000315252"/>
    </source>
</evidence>
<evidence type="ECO:0000256" key="5">
    <source>
        <dbReference type="ARBA" id="ARBA00023136"/>
    </source>
</evidence>
<feature type="transmembrane region" description="Helical" evidence="6">
    <location>
        <begin position="63"/>
        <end position="84"/>
    </location>
</feature>
<feature type="domain" description="EamA" evidence="7">
    <location>
        <begin position="6"/>
        <end position="137"/>
    </location>
</feature>
<feature type="domain" description="EamA" evidence="7">
    <location>
        <begin position="157"/>
        <end position="294"/>
    </location>
</feature>
<dbReference type="InterPro" id="IPR037185">
    <property type="entry name" value="EmrE-like"/>
</dbReference>
<accession>A0A545TPJ9</accession>
<feature type="transmembrane region" description="Helical" evidence="6">
    <location>
        <begin position="186"/>
        <end position="206"/>
    </location>
</feature>
<dbReference type="Proteomes" id="UP000315252">
    <property type="component" value="Unassembled WGS sequence"/>
</dbReference>
<dbReference type="RefSeq" id="WP_142897371.1">
    <property type="nucleotide sequence ID" value="NZ_ML660056.1"/>
</dbReference>
<feature type="transmembrane region" description="Helical" evidence="6">
    <location>
        <begin position="226"/>
        <end position="244"/>
    </location>
</feature>
<dbReference type="InterPro" id="IPR000620">
    <property type="entry name" value="EamA_dom"/>
</dbReference>
<dbReference type="PANTHER" id="PTHR32322:SF2">
    <property type="entry name" value="EAMA DOMAIN-CONTAINING PROTEIN"/>
    <property type="match status" value="1"/>
</dbReference>
<dbReference type="InterPro" id="IPR050638">
    <property type="entry name" value="AA-Vitamin_Transporters"/>
</dbReference>
<dbReference type="SUPFAM" id="SSF103481">
    <property type="entry name" value="Multidrug resistance efflux transporter EmrE"/>
    <property type="match status" value="2"/>
</dbReference>
<evidence type="ECO:0000259" key="7">
    <source>
        <dbReference type="Pfam" id="PF00892"/>
    </source>
</evidence>
<comment type="subcellular location">
    <subcellularLocation>
        <location evidence="1">Membrane</location>
        <topology evidence="1">Multi-pass membrane protein</topology>
    </subcellularLocation>
</comment>
<dbReference type="AlphaFoldDB" id="A0A545TPJ9"/>